<feature type="transmembrane region" description="Helical" evidence="1">
    <location>
        <begin position="12"/>
        <end position="31"/>
    </location>
</feature>
<reference evidence="2 3" key="1">
    <citation type="journal article" date="2013" name="Antonie Van Leeuwenhoek">
        <title>Dongia rigui sp. nov., isolated from freshwater of a large wetland in Korea.</title>
        <authorList>
            <person name="Baik K.S."/>
            <person name="Hwang Y.M."/>
            <person name="Choi J.S."/>
            <person name="Kwon J."/>
            <person name="Seong C.N."/>
        </authorList>
    </citation>
    <scope>NUCLEOTIDE SEQUENCE [LARGE SCALE GENOMIC DNA]</scope>
    <source>
        <strain evidence="2 3">04SU4-P</strain>
    </source>
</reference>
<proteinExistence type="predicted"/>
<name>A0ABU5DT73_9PROT</name>
<keyword evidence="1" id="KW-0812">Transmembrane</keyword>
<feature type="transmembrane region" description="Helical" evidence="1">
    <location>
        <begin position="395"/>
        <end position="416"/>
    </location>
</feature>
<feature type="transmembrane region" description="Helical" evidence="1">
    <location>
        <begin position="428"/>
        <end position="449"/>
    </location>
</feature>
<dbReference type="Proteomes" id="UP001271769">
    <property type="component" value="Unassembled WGS sequence"/>
</dbReference>
<feature type="transmembrane region" description="Helical" evidence="1">
    <location>
        <begin position="217"/>
        <end position="239"/>
    </location>
</feature>
<dbReference type="EMBL" id="JAXCLX010000001">
    <property type="protein sequence ID" value="MDY0870433.1"/>
    <property type="molecule type" value="Genomic_DNA"/>
</dbReference>
<dbReference type="RefSeq" id="WP_320498665.1">
    <property type="nucleotide sequence ID" value="NZ_JAXCLX010000001.1"/>
</dbReference>
<feature type="transmembrane region" description="Helical" evidence="1">
    <location>
        <begin position="155"/>
        <end position="176"/>
    </location>
</feature>
<organism evidence="2 3">
    <name type="scientific">Dongia rigui</name>
    <dbReference type="NCBI Taxonomy" id="940149"/>
    <lineage>
        <taxon>Bacteria</taxon>
        <taxon>Pseudomonadati</taxon>
        <taxon>Pseudomonadota</taxon>
        <taxon>Alphaproteobacteria</taxon>
        <taxon>Rhodospirillales</taxon>
        <taxon>Dongiaceae</taxon>
        <taxon>Dongia</taxon>
    </lineage>
</organism>
<feature type="transmembrane region" description="Helical" evidence="1">
    <location>
        <begin position="67"/>
        <end position="86"/>
    </location>
</feature>
<evidence type="ECO:0000313" key="3">
    <source>
        <dbReference type="Proteomes" id="UP001271769"/>
    </source>
</evidence>
<keyword evidence="3" id="KW-1185">Reference proteome</keyword>
<evidence type="ECO:0000313" key="2">
    <source>
        <dbReference type="EMBL" id="MDY0870433.1"/>
    </source>
</evidence>
<feature type="transmembrane region" description="Helical" evidence="1">
    <location>
        <begin position="276"/>
        <end position="294"/>
    </location>
</feature>
<comment type="caution">
    <text evidence="2">The sequence shown here is derived from an EMBL/GenBank/DDBJ whole genome shotgun (WGS) entry which is preliminary data.</text>
</comment>
<feature type="transmembrane region" description="Helical" evidence="1">
    <location>
        <begin position="43"/>
        <end position="61"/>
    </location>
</feature>
<protein>
    <submittedName>
        <fullName evidence="2">Uncharacterized protein</fullName>
    </submittedName>
</protein>
<keyword evidence="1" id="KW-1133">Transmembrane helix</keyword>
<sequence>MPWVLVPILPLLLYNSPQFNGVSLSLPYLLIPLGAWLGRRHGVPGFVTLALGGIAALGPSLDLNGGYIGGGAAQYIVALWVCRAALSEQLVQALIGSGSVLRRPWVLAIVLILLPCSFALGRHDLGNDVALDFYVSLLPLFFFVLFLLGAARCQVGLIIGGLMVATLAGVALGLHFPEAREIRYRLDNLATLVTAAGWFLAGRCVTEGGDAGNPWRYSWAMVAFFALVALLWQFTWALLPDRQTVPEYIGLGGRYAALPLAALMAGYLLGYAGIGYCFLITVALIVLGNLAVLLTARGGLAIDLEQLLFCLAFGYLGLRLKDAQTGLRTSWPSRRWHLYGWLVILFLPALFSIDELIKTLWPFVVAVAAALLAAIIEWIRRRLKLQNVTLNGEGWLKLAVAVLVVAAVAGNLPGLLDSLIWAAEDYDIPVQIALPVILVLLHLPLAYLARVLIAVGPKITGDLRSIASLWR</sequence>
<feature type="transmembrane region" description="Helical" evidence="1">
    <location>
        <begin position="129"/>
        <end position="148"/>
    </location>
</feature>
<accession>A0ABU5DT73</accession>
<keyword evidence="1" id="KW-0472">Membrane</keyword>
<feature type="transmembrane region" description="Helical" evidence="1">
    <location>
        <begin position="106"/>
        <end position="123"/>
    </location>
</feature>
<feature type="transmembrane region" description="Helical" evidence="1">
    <location>
        <begin position="359"/>
        <end position="379"/>
    </location>
</feature>
<feature type="transmembrane region" description="Helical" evidence="1">
    <location>
        <begin position="338"/>
        <end position="353"/>
    </location>
</feature>
<feature type="transmembrane region" description="Helical" evidence="1">
    <location>
        <begin position="251"/>
        <end position="269"/>
    </location>
</feature>
<gene>
    <name evidence="2" type="ORF">SMD31_00785</name>
</gene>
<evidence type="ECO:0000256" key="1">
    <source>
        <dbReference type="SAM" id="Phobius"/>
    </source>
</evidence>